<gene>
    <name evidence="3" type="ORF">A2682_02590</name>
</gene>
<organism evidence="3 4">
    <name type="scientific">Terrybacteria sp. (strain RIFCSPHIGHO2_01_FULL_58_15)</name>
    <dbReference type="NCBI Taxonomy" id="1802363"/>
    <lineage>
        <taxon>Bacteria</taxon>
        <taxon>Candidatus Terryibacteriota</taxon>
    </lineage>
</organism>
<comment type="caution">
    <text evidence="3">The sequence shown here is derived from an EMBL/GenBank/DDBJ whole genome shotgun (WGS) entry which is preliminary data.</text>
</comment>
<feature type="region of interest" description="Disordered" evidence="1">
    <location>
        <begin position="1"/>
        <end position="42"/>
    </location>
</feature>
<reference evidence="3 4" key="1">
    <citation type="journal article" date="2016" name="Nat. Commun.">
        <title>Thousands of microbial genomes shed light on interconnected biogeochemical processes in an aquifer system.</title>
        <authorList>
            <person name="Anantharaman K."/>
            <person name="Brown C.T."/>
            <person name="Hug L.A."/>
            <person name="Sharon I."/>
            <person name="Castelle C.J."/>
            <person name="Probst A.J."/>
            <person name="Thomas B.C."/>
            <person name="Singh A."/>
            <person name="Wilkins M.J."/>
            <person name="Karaoz U."/>
            <person name="Brodie E.L."/>
            <person name="Williams K.H."/>
            <person name="Hubbard S.S."/>
            <person name="Banfield J.F."/>
        </authorList>
    </citation>
    <scope>NUCLEOTIDE SEQUENCE [LARGE SCALE GENOMIC DNA]</scope>
    <source>
        <strain evidence="4">RIFCSPHIGHO2_01_FULL_58_15</strain>
    </source>
</reference>
<keyword evidence="2" id="KW-1133">Transmembrane helix</keyword>
<dbReference type="STRING" id="1802363.A2682_02590"/>
<sequence>MTNPIIDLRAQRPNTADEAAAPKGATPPTPAPTSQSSSSENSSILSWEALEFPERKKDEGVWLTRTAMVALPLALTFLLLKNLLGAIVIILGAFAFLLAAFRKPTKVRFHIDDKGIRINEHFHPFTQLVSFWIFTDPPQERIVSIRQKNMLQQNLALPLGETDPQKVRAALLAHLQEEEQQPSAVDALMRRIGF</sequence>
<evidence type="ECO:0008006" key="5">
    <source>
        <dbReference type="Google" id="ProtNLM"/>
    </source>
</evidence>
<dbReference type="Proteomes" id="UP000178690">
    <property type="component" value="Unassembled WGS sequence"/>
</dbReference>
<evidence type="ECO:0000313" key="3">
    <source>
        <dbReference type="EMBL" id="OHA48651.1"/>
    </source>
</evidence>
<evidence type="ECO:0000256" key="2">
    <source>
        <dbReference type="SAM" id="Phobius"/>
    </source>
</evidence>
<protein>
    <recommendedName>
        <fullName evidence="5">DUF5673 domain-containing protein</fullName>
    </recommendedName>
</protein>
<dbReference type="EMBL" id="MHST01000018">
    <property type="protein sequence ID" value="OHA48651.1"/>
    <property type="molecule type" value="Genomic_DNA"/>
</dbReference>
<feature type="compositionally biased region" description="Low complexity" evidence="1">
    <location>
        <begin position="32"/>
        <end position="42"/>
    </location>
</feature>
<name>A0A1G2PLY5_TERXR</name>
<keyword evidence="2" id="KW-0812">Transmembrane</keyword>
<evidence type="ECO:0000313" key="4">
    <source>
        <dbReference type="Proteomes" id="UP000178690"/>
    </source>
</evidence>
<evidence type="ECO:0000256" key="1">
    <source>
        <dbReference type="SAM" id="MobiDB-lite"/>
    </source>
</evidence>
<feature type="transmembrane region" description="Helical" evidence="2">
    <location>
        <begin position="60"/>
        <end position="77"/>
    </location>
</feature>
<proteinExistence type="predicted"/>
<feature type="transmembrane region" description="Helical" evidence="2">
    <location>
        <begin position="83"/>
        <end position="101"/>
    </location>
</feature>
<accession>A0A1G2PLY5</accession>
<keyword evidence="2" id="KW-0472">Membrane</keyword>
<dbReference type="AlphaFoldDB" id="A0A1G2PLY5"/>